<dbReference type="Proteomes" id="UP001295684">
    <property type="component" value="Unassembled WGS sequence"/>
</dbReference>
<organism evidence="2 3">
    <name type="scientific">Euplotes crassus</name>
    <dbReference type="NCBI Taxonomy" id="5936"/>
    <lineage>
        <taxon>Eukaryota</taxon>
        <taxon>Sar</taxon>
        <taxon>Alveolata</taxon>
        <taxon>Ciliophora</taxon>
        <taxon>Intramacronucleata</taxon>
        <taxon>Spirotrichea</taxon>
        <taxon>Hypotrichia</taxon>
        <taxon>Euplotida</taxon>
        <taxon>Euplotidae</taxon>
        <taxon>Moneuplotes</taxon>
    </lineage>
</organism>
<feature type="compositionally biased region" description="Low complexity" evidence="1">
    <location>
        <begin position="104"/>
        <end position="122"/>
    </location>
</feature>
<evidence type="ECO:0000313" key="2">
    <source>
        <dbReference type="EMBL" id="CAI2369826.1"/>
    </source>
</evidence>
<evidence type="ECO:0000313" key="3">
    <source>
        <dbReference type="Proteomes" id="UP001295684"/>
    </source>
</evidence>
<protein>
    <submittedName>
        <fullName evidence="2">Uncharacterized protein</fullName>
    </submittedName>
</protein>
<feature type="compositionally biased region" description="Basic and acidic residues" evidence="1">
    <location>
        <begin position="187"/>
        <end position="197"/>
    </location>
</feature>
<feature type="compositionally biased region" description="Basic residues" evidence="1">
    <location>
        <begin position="147"/>
        <end position="181"/>
    </location>
</feature>
<keyword evidence="3" id="KW-1185">Reference proteome</keyword>
<gene>
    <name evidence="2" type="ORF">ECRASSUSDP1_LOCUS11130</name>
</gene>
<dbReference type="EMBL" id="CAMPGE010010984">
    <property type="protein sequence ID" value="CAI2369826.1"/>
    <property type="molecule type" value="Genomic_DNA"/>
</dbReference>
<feature type="compositionally biased region" description="Basic and acidic residues" evidence="1">
    <location>
        <begin position="21"/>
        <end position="36"/>
    </location>
</feature>
<accession>A0AAD1UL25</accession>
<sequence>MKYVEKQCSDYLNYFLSKDSKEGSLNRNSRSDHDKPNISNEDISLKIQREAIASSSASKLEKQSMLQKLVQNFAQKELDEPKKAKKKKIITKMMKVRSSPEAPRSFSRQNSSRNNFKSSRQNTLLPKAGLPPLSKSKAVLIKDSSPRRNKYKSRSSSRGRSSSRSRSRSRSGSPRRKRSGSRSRSGSPDKADREDLSVRSTKSKGKRKVIRRFIKKVKK</sequence>
<feature type="region of interest" description="Disordered" evidence="1">
    <location>
        <begin position="21"/>
        <end position="43"/>
    </location>
</feature>
<feature type="region of interest" description="Disordered" evidence="1">
    <location>
        <begin position="73"/>
        <end position="219"/>
    </location>
</feature>
<dbReference type="AlphaFoldDB" id="A0AAD1UL25"/>
<reference evidence="2" key="1">
    <citation type="submission" date="2023-07" db="EMBL/GenBank/DDBJ databases">
        <authorList>
            <consortium name="AG Swart"/>
            <person name="Singh M."/>
            <person name="Singh A."/>
            <person name="Seah K."/>
            <person name="Emmerich C."/>
        </authorList>
    </citation>
    <scope>NUCLEOTIDE SEQUENCE</scope>
    <source>
        <strain evidence="2">DP1</strain>
    </source>
</reference>
<name>A0AAD1UL25_EUPCR</name>
<proteinExistence type="predicted"/>
<comment type="caution">
    <text evidence="2">The sequence shown here is derived from an EMBL/GenBank/DDBJ whole genome shotgun (WGS) entry which is preliminary data.</text>
</comment>
<feature type="compositionally biased region" description="Basic residues" evidence="1">
    <location>
        <begin position="201"/>
        <end position="219"/>
    </location>
</feature>
<evidence type="ECO:0000256" key="1">
    <source>
        <dbReference type="SAM" id="MobiDB-lite"/>
    </source>
</evidence>